<sequence length="164" mass="19204">MKSMSEFRNSDAKKKEKCHLQFLFHFNLHSRTEGNLNSEAGKRKKKGLIAFIAKAGVRMKVHIIRWLTLNDHISVTSLNTIDGILFKRVFLAGHQYSQAYDIHRWSSMHSGWGVKSQIGLHDTLCYSFRSFFQPFLFFVFYLFLLFLRSILVPLLNVYVILFLP</sequence>
<dbReference type="Proteomes" id="UP000325395">
    <property type="component" value="Unassembled WGS sequence"/>
</dbReference>
<evidence type="ECO:0000313" key="2">
    <source>
        <dbReference type="EMBL" id="KAE8412197.1"/>
    </source>
</evidence>
<keyword evidence="1" id="KW-0472">Membrane</keyword>
<keyword evidence="1" id="KW-0812">Transmembrane</keyword>
<proteinExistence type="predicted"/>
<protein>
    <submittedName>
        <fullName evidence="2">Uncharacterized protein</fullName>
    </submittedName>
</protein>
<keyword evidence="1" id="KW-1133">Transmembrane helix</keyword>
<gene>
    <name evidence="2" type="ORF">BDV36DRAFT_65281</name>
</gene>
<evidence type="ECO:0000313" key="3">
    <source>
        <dbReference type="Proteomes" id="UP000325395"/>
    </source>
</evidence>
<organism evidence="2 3">
    <name type="scientific">Aspergillus pseudocaelatus</name>
    <dbReference type="NCBI Taxonomy" id="1825620"/>
    <lineage>
        <taxon>Eukaryota</taxon>
        <taxon>Fungi</taxon>
        <taxon>Dikarya</taxon>
        <taxon>Ascomycota</taxon>
        <taxon>Pezizomycotina</taxon>
        <taxon>Eurotiomycetes</taxon>
        <taxon>Eurotiomycetidae</taxon>
        <taxon>Eurotiales</taxon>
        <taxon>Aspergillaceae</taxon>
        <taxon>Aspergillus</taxon>
        <taxon>Aspergillus subgen. Circumdati</taxon>
    </lineage>
</organism>
<dbReference type="EMBL" id="ML735844">
    <property type="protein sequence ID" value="KAE8412197.1"/>
    <property type="molecule type" value="Genomic_DNA"/>
</dbReference>
<feature type="transmembrane region" description="Helical" evidence="1">
    <location>
        <begin position="135"/>
        <end position="161"/>
    </location>
</feature>
<name>A0ABQ6W4Y0_9EURO</name>
<accession>A0ABQ6W4Y0</accession>
<keyword evidence="3" id="KW-1185">Reference proteome</keyword>
<reference evidence="2 3" key="1">
    <citation type="submission" date="2019-04" db="EMBL/GenBank/DDBJ databases">
        <authorList>
            <consortium name="DOE Joint Genome Institute"/>
            <person name="Mondo S."/>
            <person name="Kjaerbolling I."/>
            <person name="Vesth T."/>
            <person name="Frisvad J.C."/>
            <person name="Nybo J.L."/>
            <person name="Theobald S."/>
            <person name="Kildgaard S."/>
            <person name="Isbrandt T."/>
            <person name="Kuo A."/>
            <person name="Sato A."/>
            <person name="Lyhne E.K."/>
            <person name="Kogle M.E."/>
            <person name="Wiebenga A."/>
            <person name="Kun R.S."/>
            <person name="Lubbers R.J."/>
            <person name="Makela M.R."/>
            <person name="Barry K."/>
            <person name="Chovatia M."/>
            <person name="Clum A."/>
            <person name="Daum C."/>
            <person name="Haridas S."/>
            <person name="He G."/>
            <person name="LaButti K."/>
            <person name="Lipzen A."/>
            <person name="Riley R."/>
            <person name="Salamov A."/>
            <person name="Simmons B.A."/>
            <person name="Magnuson J.K."/>
            <person name="Henrissat B."/>
            <person name="Mortensen U.H."/>
            <person name="Larsen T.O."/>
            <person name="Devries R.P."/>
            <person name="Grigoriev I.V."/>
            <person name="Machida M."/>
            <person name="Baker S.E."/>
            <person name="Andersen M.R."/>
            <person name="Cantor M.N."/>
            <person name="Hua S.X."/>
        </authorList>
    </citation>
    <scope>NUCLEOTIDE SEQUENCE [LARGE SCALE GENOMIC DNA]</scope>
    <source>
        <strain evidence="2 3">CBS 117616</strain>
    </source>
</reference>
<evidence type="ECO:0000256" key="1">
    <source>
        <dbReference type="SAM" id="Phobius"/>
    </source>
</evidence>